<dbReference type="SUPFAM" id="SSF55874">
    <property type="entry name" value="ATPase domain of HSP90 chaperone/DNA topoisomerase II/histidine kinase"/>
    <property type="match status" value="1"/>
</dbReference>
<organism evidence="5 6">
    <name type="scientific">Amycolatopsis ultiminotia</name>
    <dbReference type="NCBI Taxonomy" id="543629"/>
    <lineage>
        <taxon>Bacteria</taxon>
        <taxon>Bacillati</taxon>
        <taxon>Actinomycetota</taxon>
        <taxon>Actinomycetes</taxon>
        <taxon>Pseudonocardiales</taxon>
        <taxon>Pseudonocardiaceae</taxon>
        <taxon>Amycolatopsis</taxon>
    </lineage>
</organism>
<evidence type="ECO:0000256" key="2">
    <source>
        <dbReference type="ARBA" id="ARBA00023125"/>
    </source>
</evidence>
<accession>A0ABP6Y1Q9</accession>
<comment type="caution">
    <text evidence="5">The sequence shown here is derived from an EMBL/GenBank/DDBJ whole genome shotgun (WGS) entry which is preliminary data.</text>
</comment>
<evidence type="ECO:0000256" key="3">
    <source>
        <dbReference type="ARBA" id="ARBA00023163"/>
    </source>
</evidence>
<dbReference type="Proteomes" id="UP001500689">
    <property type="component" value="Unassembled WGS sequence"/>
</dbReference>
<evidence type="ECO:0000259" key="4">
    <source>
        <dbReference type="PROSITE" id="PS50043"/>
    </source>
</evidence>
<feature type="domain" description="HTH luxR-type" evidence="4">
    <location>
        <begin position="353"/>
        <end position="418"/>
    </location>
</feature>
<evidence type="ECO:0000313" key="5">
    <source>
        <dbReference type="EMBL" id="GAA3575865.1"/>
    </source>
</evidence>
<name>A0ABP6Y1Q9_9PSEU</name>
<dbReference type="RefSeq" id="WP_344867515.1">
    <property type="nucleotide sequence ID" value="NZ_BAAAZN010000020.1"/>
</dbReference>
<proteinExistence type="predicted"/>
<dbReference type="PANTHER" id="PTHR44688">
    <property type="entry name" value="DNA-BINDING TRANSCRIPTIONAL ACTIVATOR DEVR_DOSR"/>
    <property type="match status" value="1"/>
</dbReference>
<gene>
    <name evidence="5" type="ORF">GCM10022222_70710</name>
</gene>
<evidence type="ECO:0000313" key="6">
    <source>
        <dbReference type="Proteomes" id="UP001500689"/>
    </source>
</evidence>
<dbReference type="InterPro" id="IPR000792">
    <property type="entry name" value="Tscrpt_reg_LuxR_C"/>
</dbReference>
<dbReference type="InterPro" id="IPR036388">
    <property type="entry name" value="WH-like_DNA-bd_sf"/>
</dbReference>
<dbReference type="SMART" id="SM00421">
    <property type="entry name" value="HTH_LUXR"/>
    <property type="match status" value="1"/>
</dbReference>
<dbReference type="PANTHER" id="PTHR44688:SF16">
    <property type="entry name" value="DNA-BINDING TRANSCRIPTIONAL ACTIVATOR DEVR_DOSR"/>
    <property type="match status" value="1"/>
</dbReference>
<keyword evidence="6" id="KW-1185">Reference proteome</keyword>
<sequence>MDEMWSDPASVLDVVVRVMSVPRPRMLPQFSHELTALLPHRAAAMQTGDCPRSPFKTVGDQAITDAVTSAEFNYLAEQAIPGEAVVLDAAFGGTERRLVLLSSRPAIGNGAMIALVPEDPHPASEVLDLAVRLWHLTSLDAGQRATEVQPEVIASNLAAATARGQAVTDLGQTHATTLVALLSVLRSRQLSDAAVRQTATDLADRALVDLRAVTDRAQGLSAESARGAFALLADQLSPVVAHVDASVELVGPDDDRQVHQDIAHTARSASRGLVLAALDRPGTTRVRVSWHLDGAALRVTVRDDDPHLAETAVEPRLAERITPLGGRWEIDAVPGWGTTVTATLPLDVVEPPKLRPLDRLNARELEVLTGISQGLRNREIAERLQLSEHTVKFHVRNLLEKLEVRSRGEAAALAHELRLEPAPARRTA</sequence>
<dbReference type="Gene3D" id="1.10.10.10">
    <property type="entry name" value="Winged helix-like DNA-binding domain superfamily/Winged helix DNA-binding domain"/>
    <property type="match status" value="1"/>
</dbReference>
<dbReference type="PROSITE" id="PS50043">
    <property type="entry name" value="HTH_LUXR_2"/>
    <property type="match status" value="1"/>
</dbReference>
<keyword evidence="3" id="KW-0804">Transcription</keyword>
<dbReference type="PRINTS" id="PR00038">
    <property type="entry name" value="HTHLUXR"/>
</dbReference>
<dbReference type="Pfam" id="PF00196">
    <property type="entry name" value="GerE"/>
    <property type="match status" value="1"/>
</dbReference>
<evidence type="ECO:0000256" key="1">
    <source>
        <dbReference type="ARBA" id="ARBA00023015"/>
    </source>
</evidence>
<protein>
    <submittedName>
        <fullName evidence="5">Response regulator transcription factor</fullName>
    </submittedName>
</protein>
<dbReference type="SUPFAM" id="SSF46894">
    <property type="entry name" value="C-terminal effector domain of the bipartite response regulators"/>
    <property type="match status" value="1"/>
</dbReference>
<dbReference type="CDD" id="cd06170">
    <property type="entry name" value="LuxR_C_like"/>
    <property type="match status" value="1"/>
</dbReference>
<dbReference type="EMBL" id="BAAAZN010000020">
    <property type="protein sequence ID" value="GAA3575865.1"/>
    <property type="molecule type" value="Genomic_DNA"/>
</dbReference>
<reference evidence="6" key="1">
    <citation type="journal article" date="2019" name="Int. J. Syst. Evol. Microbiol.">
        <title>The Global Catalogue of Microorganisms (GCM) 10K type strain sequencing project: providing services to taxonomists for standard genome sequencing and annotation.</title>
        <authorList>
            <consortium name="The Broad Institute Genomics Platform"/>
            <consortium name="The Broad Institute Genome Sequencing Center for Infectious Disease"/>
            <person name="Wu L."/>
            <person name="Ma J."/>
        </authorList>
    </citation>
    <scope>NUCLEOTIDE SEQUENCE [LARGE SCALE GENOMIC DNA]</scope>
    <source>
        <strain evidence="6">JCM 16898</strain>
    </source>
</reference>
<dbReference type="PROSITE" id="PS00622">
    <property type="entry name" value="HTH_LUXR_1"/>
    <property type="match status" value="1"/>
</dbReference>
<keyword evidence="1" id="KW-0805">Transcription regulation</keyword>
<dbReference type="InterPro" id="IPR036890">
    <property type="entry name" value="HATPase_C_sf"/>
</dbReference>
<dbReference type="InterPro" id="IPR016032">
    <property type="entry name" value="Sig_transdc_resp-reg_C-effctor"/>
</dbReference>
<keyword evidence="2" id="KW-0238">DNA-binding</keyword>
<dbReference type="Gene3D" id="3.30.565.10">
    <property type="entry name" value="Histidine kinase-like ATPase, C-terminal domain"/>
    <property type="match status" value="1"/>
</dbReference>